<dbReference type="SUPFAM" id="SSF111304">
    <property type="entry name" value="Recombination protein RecR"/>
    <property type="match status" value="1"/>
</dbReference>
<sequence>MSKPVEFEMLVDALKSLPGVGTKNANKWAFFLLQQDQKYIDDLIKRIKEAKTNILKCKYCANFTNKDECDICLNEYRDFTKLMIVTTNEDLERIESANIYNGLYHITNGEISLRKNVVIEHTNIKTIKERVLNGSFKEIIIATSYTHDGEVTADYIIKMLEDIKDLQIYRIGFGIPLNSSIDYADDETLKQSLINKRKIKI</sequence>
<comment type="similarity">
    <text evidence="7">Belongs to the RecR family.</text>
</comment>
<dbReference type="Pfam" id="PF21175">
    <property type="entry name" value="RecR_C"/>
    <property type="match status" value="1"/>
</dbReference>
<evidence type="ECO:0000256" key="2">
    <source>
        <dbReference type="ARBA" id="ARBA00022763"/>
    </source>
</evidence>
<dbReference type="CDD" id="cd01025">
    <property type="entry name" value="TOPRIM_recR"/>
    <property type="match status" value="1"/>
</dbReference>
<dbReference type="NCBIfam" id="TIGR00615">
    <property type="entry name" value="recR"/>
    <property type="match status" value="1"/>
</dbReference>
<dbReference type="InterPro" id="IPR000093">
    <property type="entry name" value="DNA_Rcmb_RecR"/>
</dbReference>
<evidence type="ECO:0000313" key="10">
    <source>
        <dbReference type="Proteomes" id="UP000197054"/>
    </source>
</evidence>
<comment type="function">
    <text evidence="7">May play a role in DNA repair. It seems to be involved in an RecBC-independent recombinational process of DNA repair. It may act with RecF and RecO.</text>
</comment>
<dbReference type="AlphaFoldDB" id="A0AAC9X6Y1"/>
<protein>
    <recommendedName>
        <fullName evidence="7">Recombination protein RecR</fullName>
    </recommendedName>
</protein>
<proteinExistence type="inferred from homology"/>
<evidence type="ECO:0000256" key="5">
    <source>
        <dbReference type="ARBA" id="ARBA00023172"/>
    </source>
</evidence>
<evidence type="ECO:0000259" key="8">
    <source>
        <dbReference type="PROSITE" id="PS50880"/>
    </source>
</evidence>
<dbReference type="GO" id="GO:0006281">
    <property type="term" value="P:DNA repair"/>
    <property type="evidence" value="ECO:0007669"/>
    <property type="project" value="UniProtKB-UniRule"/>
</dbReference>
<organism evidence="9 10">
    <name type="scientific">Ureaplasma parvum</name>
    <name type="common">Ureaplasma urealyticum biotype 1</name>
    <dbReference type="NCBI Taxonomy" id="134821"/>
    <lineage>
        <taxon>Bacteria</taxon>
        <taxon>Bacillati</taxon>
        <taxon>Mycoplasmatota</taxon>
        <taxon>Mycoplasmoidales</taxon>
        <taxon>Mycoplasmoidaceae</taxon>
        <taxon>Ureaplasma</taxon>
    </lineage>
</organism>
<evidence type="ECO:0000256" key="7">
    <source>
        <dbReference type="HAMAP-Rule" id="MF_00017"/>
    </source>
</evidence>
<dbReference type="HAMAP" id="MF_00017">
    <property type="entry name" value="RecR"/>
    <property type="match status" value="1"/>
</dbReference>
<evidence type="ECO:0000256" key="1">
    <source>
        <dbReference type="ARBA" id="ARBA00022723"/>
    </source>
</evidence>
<dbReference type="Gene3D" id="1.10.8.420">
    <property type="entry name" value="RecR Domain 1"/>
    <property type="match status" value="1"/>
</dbReference>
<dbReference type="InterPro" id="IPR023627">
    <property type="entry name" value="Rcmb_RecR"/>
</dbReference>
<feature type="zinc finger region" description="C4-type" evidence="7">
    <location>
        <begin position="57"/>
        <end position="72"/>
    </location>
</feature>
<evidence type="ECO:0000256" key="6">
    <source>
        <dbReference type="ARBA" id="ARBA00023204"/>
    </source>
</evidence>
<keyword evidence="2 7" id="KW-0227">DNA damage</keyword>
<keyword evidence="1 7" id="KW-0479">Metal-binding</keyword>
<dbReference type="GO" id="GO:0008270">
    <property type="term" value="F:zinc ion binding"/>
    <property type="evidence" value="ECO:0007669"/>
    <property type="project" value="UniProtKB-KW"/>
</dbReference>
<keyword evidence="6 7" id="KW-0234">DNA repair</keyword>
<dbReference type="Proteomes" id="UP000197054">
    <property type="component" value="Chromosome"/>
</dbReference>
<dbReference type="PANTHER" id="PTHR30446:SF0">
    <property type="entry name" value="RECOMBINATION PROTEIN RECR"/>
    <property type="match status" value="1"/>
</dbReference>
<evidence type="ECO:0000256" key="3">
    <source>
        <dbReference type="ARBA" id="ARBA00022771"/>
    </source>
</evidence>
<keyword evidence="4 7" id="KW-0862">Zinc</keyword>
<dbReference type="RefSeq" id="WP_006688712.1">
    <property type="nucleotide sequence ID" value="NZ_CAMQQM010000001.1"/>
</dbReference>
<keyword evidence="3 7" id="KW-0863">Zinc-finger</keyword>
<dbReference type="Gene3D" id="3.40.1360.10">
    <property type="match status" value="1"/>
</dbReference>
<dbReference type="EMBL" id="CP021991">
    <property type="protein sequence ID" value="ASD29809.1"/>
    <property type="molecule type" value="Genomic_DNA"/>
</dbReference>
<dbReference type="InterPro" id="IPR034137">
    <property type="entry name" value="TOPRIM_RecR"/>
</dbReference>
<name>A0AAC9X6Y1_UREPR</name>
<gene>
    <name evidence="7" type="primary">recR</name>
    <name evidence="9" type="ORF">CEG42_00940</name>
</gene>
<dbReference type="PROSITE" id="PS01300">
    <property type="entry name" value="RECR"/>
    <property type="match status" value="1"/>
</dbReference>
<dbReference type="Pfam" id="PF21176">
    <property type="entry name" value="RecR_HhH"/>
    <property type="match status" value="1"/>
</dbReference>
<dbReference type="PROSITE" id="PS50880">
    <property type="entry name" value="TOPRIM"/>
    <property type="match status" value="1"/>
</dbReference>
<dbReference type="InterPro" id="IPR015967">
    <property type="entry name" value="Rcmb_RecR_Znf"/>
</dbReference>
<evidence type="ECO:0000256" key="4">
    <source>
        <dbReference type="ARBA" id="ARBA00022833"/>
    </source>
</evidence>
<dbReference type="InterPro" id="IPR006171">
    <property type="entry name" value="TOPRIM_dom"/>
</dbReference>
<keyword evidence="5 7" id="KW-0233">DNA recombination</keyword>
<evidence type="ECO:0000313" key="9">
    <source>
        <dbReference type="EMBL" id="ASD29809.1"/>
    </source>
</evidence>
<feature type="domain" description="Toprim" evidence="8">
    <location>
        <begin position="80"/>
        <end position="176"/>
    </location>
</feature>
<dbReference type="GO" id="GO:0003677">
    <property type="term" value="F:DNA binding"/>
    <property type="evidence" value="ECO:0007669"/>
    <property type="project" value="UniProtKB-UniRule"/>
</dbReference>
<reference evidence="9 10" key="1">
    <citation type="submission" date="2017-06" db="EMBL/GenBank/DDBJ databases">
        <title>Genome Sequencing and Comparative Genomics Analysis of Five Ureaplasma Urealyticums with Different Drug Resistance.</title>
        <authorList>
            <person name="Ma L."/>
            <person name="Jia T."/>
        </authorList>
    </citation>
    <scope>NUCLEOTIDE SEQUENCE [LARGE SCALE GENOMIC DNA]</scope>
    <source>
        <strain evidence="10">hebnu uu3</strain>
    </source>
</reference>
<dbReference type="Pfam" id="PF13662">
    <property type="entry name" value="Toprim_4"/>
    <property type="match status" value="1"/>
</dbReference>
<dbReference type="PANTHER" id="PTHR30446">
    <property type="entry name" value="RECOMBINATION PROTEIN RECR"/>
    <property type="match status" value="1"/>
</dbReference>
<accession>A0AAC9X6Y1</accession>
<dbReference type="GO" id="GO:0006310">
    <property type="term" value="P:DNA recombination"/>
    <property type="evidence" value="ECO:0007669"/>
    <property type="project" value="UniProtKB-UniRule"/>
</dbReference>